<organism evidence="1">
    <name type="scientific">marine sediment metagenome</name>
    <dbReference type="NCBI Taxonomy" id="412755"/>
    <lineage>
        <taxon>unclassified sequences</taxon>
        <taxon>metagenomes</taxon>
        <taxon>ecological metagenomes</taxon>
    </lineage>
</organism>
<reference evidence="1" key="1">
    <citation type="journal article" date="2014" name="Front. Microbiol.">
        <title>High frequency of phylogenetically diverse reductive dehalogenase-homologous genes in deep subseafloor sedimentary metagenomes.</title>
        <authorList>
            <person name="Kawai M."/>
            <person name="Futagami T."/>
            <person name="Toyoda A."/>
            <person name="Takaki Y."/>
            <person name="Nishi S."/>
            <person name="Hori S."/>
            <person name="Arai W."/>
            <person name="Tsubouchi T."/>
            <person name="Morono Y."/>
            <person name="Uchiyama I."/>
            <person name="Ito T."/>
            <person name="Fujiyama A."/>
            <person name="Inagaki F."/>
            <person name="Takami H."/>
        </authorList>
    </citation>
    <scope>NUCLEOTIDE SEQUENCE</scope>
    <source>
        <strain evidence="1">Expedition CK06-06</strain>
    </source>
</reference>
<proteinExistence type="predicted"/>
<dbReference type="EMBL" id="BARV01035457">
    <property type="protein sequence ID" value="GAI57220.1"/>
    <property type="molecule type" value="Genomic_DNA"/>
</dbReference>
<comment type="caution">
    <text evidence="1">The sequence shown here is derived from an EMBL/GenBank/DDBJ whole genome shotgun (WGS) entry which is preliminary data.</text>
</comment>
<protein>
    <submittedName>
        <fullName evidence="1">Uncharacterized protein</fullName>
    </submittedName>
</protein>
<accession>X1R290</accession>
<evidence type="ECO:0000313" key="1">
    <source>
        <dbReference type="EMBL" id="GAI57220.1"/>
    </source>
</evidence>
<dbReference type="AlphaFoldDB" id="X1R290"/>
<name>X1R290_9ZZZZ</name>
<gene>
    <name evidence="1" type="ORF">S06H3_55327</name>
</gene>
<feature type="non-terminal residue" evidence="1">
    <location>
        <position position="1"/>
    </location>
</feature>
<sequence>LRVRGCDYPGSRLTPEFEKPMVKRLGLTLAGEKPGAFHFSWQEATTQIGRVVMILCVDGENVIVVKTNGNKQKEYERRYREVFDDCMQGDTVGRMKKLFNDLCTLKDKIQRQLEEILVRRDYIRYSGNFCPK</sequence>